<proteinExistence type="inferred from homology"/>
<evidence type="ECO:0000313" key="4">
    <source>
        <dbReference type="Proteomes" id="UP001139521"/>
    </source>
</evidence>
<dbReference type="Pfam" id="PF01593">
    <property type="entry name" value="Amino_oxidase"/>
    <property type="match status" value="2"/>
</dbReference>
<feature type="domain" description="Amine oxidase" evidence="2">
    <location>
        <begin position="14"/>
        <end position="86"/>
    </location>
</feature>
<gene>
    <name evidence="3" type="ORF">L1967_03070</name>
</gene>
<name>A0A9X1ZTC5_9FLAO</name>
<sequence>MAQNYKIVIVGAGLSGLTLGYLLSKHNVEVLILEASDRVGGRIQTIKGTLETPLELGATWFSNMHPRLIQFLEELNIEKYPQFSRGKSLFQTKSFEPPQEFYVPEAEAPSYRIAGGTQQLTDALARKLNSDTIKLNSRLVEVNELGKELHLKTEDGQNYITNQLIFCLPPKLISPIKFTPELPKEVTTILPRVQTWMEGSIKFVVEYKNAFWREDGYSGMLFSHSGIVSEMYDHTNIEKDKFGFTGFLNSGAASYTFEVRKKLVLEQLQQLLGDKALDFITYNDKVWVNEFIGDGKGNYQQPHQNNGHPIFQNSYLDHKLFFCGTETANEFPGYMEGAIQSAHRVFNSLGV</sequence>
<dbReference type="InterPro" id="IPR002937">
    <property type="entry name" value="Amino_oxidase"/>
</dbReference>
<dbReference type="PANTHER" id="PTHR43563:SF1">
    <property type="entry name" value="AMINE OXIDASE [FLAVIN-CONTAINING] B"/>
    <property type="match status" value="1"/>
</dbReference>
<dbReference type="SUPFAM" id="SSF51905">
    <property type="entry name" value="FAD/NAD(P)-binding domain"/>
    <property type="match status" value="1"/>
</dbReference>
<dbReference type="PANTHER" id="PTHR43563">
    <property type="entry name" value="AMINE OXIDASE"/>
    <property type="match status" value="1"/>
</dbReference>
<dbReference type="AlphaFoldDB" id="A0A9X1ZTC5"/>
<comment type="caution">
    <text evidence="3">The sequence shown here is derived from an EMBL/GenBank/DDBJ whole genome shotgun (WGS) entry which is preliminary data.</text>
</comment>
<dbReference type="SUPFAM" id="SSF54373">
    <property type="entry name" value="FAD-linked reductases, C-terminal domain"/>
    <property type="match status" value="1"/>
</dbReference>
<protein>
    <submittedName>
        <fullName evidence="3">FAD-dependent oxidoreductase</fullName>
    </submittedName>
</protein>
<dbReference type="InterPro" id="IPR036188">
    <property type="entry name" value="FAD/NAD-bd_sf"/>
</dbReference>
<accession>A0A9X1ZTC5</accession>
<dbReference type="InterPro" id="IPR050703">
    <property type="entry name" value="Flavin_MAO"/>
</dbReference>
<comment type="similarity">
    <text evidence="1">Belongs to the flavin monoamine oxidase family.</text>
</comment>
<dbReference type="GO" id="GO:0016491">
    <property type="term" value="F:oxidoreductase activity"/>
    <property type="evidence" value="ECO:0007669"/>
    <property type="project" value="InterPro"/>
</dbReference>
<evidence type="ECO:0000313" key="3">
    <source>
        <dbReference type="EMBL" id="MCL6217265.1"/>
    </source>
</evidence>
<organism evidence="3 4">
    <name type="scientific">Zunongwangia pacifica</name>
    <dbReference type="NCBI Taxonomy" id="2911062"/>
    <lineage>
        <taxon>Bacteria</taxon>
        <taxon>Pseudomonadati</taxon>
        <taxon>Bacteroidota</taxon>
        <taxon>Flavobacteriia</taxon>
        <taxon>Flavobacteriales</taxon>
        <taxon>Flavobacteriaceae</taxon>
        <taxon>Zunongwangia</taxon>
    </lineage>
</organism>
<evidence type="ECO:0000256" key="1">
    <source>
        <dbReference type="ARBA" id="ARBA00005995"/>
    </source>
</evidence>
<keyword evidence="4" id="KW-1185">Reference proteome</keyword>
<dbReference type="EMBL" id="JAKHSK010000003">
    <property type="protein sequence ID" value="MCL6217265.1"/>
    <property type="molecule type" value="Genomic_DNA"/>
</dbReference>
<evidence type="ECO:0000259" key="2">
    <source>
        <dbReference type="Pfam" id="PF01593"/>
    </source>
</evidence>
<dbReference type="Gene3D" id="3.50.50.60">
    <property type="entry name" value="FAD/NAD(P)-binding domain"/>
    <property type="match status" value="2"/>
</dbReference>
<feature type="domain" description="Amine oxidase" evidence="2">
    <location>
        <begin position="98"/>
        <end position="345"/>
    </location>
</feature>
<reference evidence="3" key="1">
    <citation type="submission" date="2022-01" db="EMBL/GenBank/DDBJ databases">
        <title>Genome sequencing of Zunongwangia sp. M21534 genome.</title>
        <authorList>
            <person name="Chen Y."/>
            <person name="Dong C."/>
            <person name="Shao Z."/>
        </authorList>
    </citation>
    <scope>NUCLEOTIDE SEQUENCE</scope>
    <source>
        <strain evidence="3">MCCC M21534</strain>
    </source>
</reference>
<dbReference type="Proteomes" id="UP001139521">
    <property type="component" value="Unassembled WGS sequence"/>
</dbReference>
<dbReference type="RefSeq" id="WP_249600250.1">
    <property type="nucleotide sequence ID" value="NZ_JAKHSK010000003.1"/>
</dbReference>